<organism evidence="1">
    <name type="scientific">Rhipicephalus appendiculatus</name>
    <name type="common">Brown ear tick</name>
    <dbReference type="NCBI Taxonomy" id="34631"/>
    <lineage>
        <taxon>Eukaryota</taxon>
        <taxon>Metazoa</taxon>
        <taxon>Ecdysozoa</taxon>
        <taxon>Arthropoda</taxon>
        <taxon>Chelicerata</taxon>
        <taxon>Arachnida</taxon>
        <taxon>Acari</taxon>
        <taxon>Parasitiformes</taxon>
        <taxon>Ixodida</taxon>
        <taxon>Ixodoidea</taxon>
        <taxon>Ixodidae</taxon>
        <taxon>Rhipicephalinae</taxon>
        <taxon>Rhipicephalus</taxon>
        <taxon>Rhipicephalus</taxon>
    </lineage>
</organism>
<protein>
    <submittedName>
        <fullName evidence="1">Tick transposon</fullName>
    </submittedName>
</protein>
<sequence length="95" mass="10922">METHGSDHIPTYLKMQGIYNTYSSTTIRRIDWAVFKTRLKEACQKCLSCRIQQAFKESDHCHTACKPLHSYSDHTTERIIDQLATEESLLTANSS</sequence>
<dbReference type="AlphaFoldDB" id="A0A131Z498"/>
<dbReference type="EMBL" id="GEDV01002935">
    <property type="protein sequence ID" value="JAP85622.1"/>
    <property type="molecule type" value="Transcribed_RNA"/>
</dbReference>
<accession>A0A131Z498</accession>
<reference evidence="1" key="1">
    <citation type="journal article" date="2016" name="Ticks Tick Borne Dis.">
        <title>De novo assembly and annotation of the salivary gland transcriptome of Rhipicephalus appendiculatus male and female ticks during blood feeding.</title>
        <authorList>
            <person name="de Castro M.H."/>
            <person name="de Klerk D."/>
            <person name="Pienaar R."/>
            <person name="Latif A.A."/>
            <person name="Rees D.J."/>
            <person name="Mans B.J."/>
        </authorList>
    </citation>
    <scope>NUCLEOTIDE SEQUENCE</scope>
    <source>
        <tissue evidence="1">Salivary glands</tissue>
    </source>
</reference>
<proteinExistence type="predicted"/>
<name>A0A131Z498_RHIAP</name>
<evidence type="ECO:0000313" key="1">
    <source>
        <dbReference type="EMBL" id="JAP85622.1"/>
    </source>
</evidence>